<dbReference type="Gene3D" id="2.40.70.10">
    <property type="entry name" value="Acid Proteases"/>
    <property type="match status" value="1"/>
</dbReference>
<evidence type="ECO:0000313" key="4">
    <source>
        <dbReference type="Proteomes" id="UP000286510"/>
    </source>
</evidence>
<proteinExistence type="predicted"/>
<accession>A0A397EUQ8</accession>
<name>A0A397EUQ8_APHAT</name>
<dbReference type="AlphaFoldDB" id="A0A397EUQ8"/>
<dbReference type="Proteomes" id="UP000286510">
    <property type="component" value="Unassembled WGS sequence"/>
</dbReference>
<evidence type="ECO:0000313" key="2">
    <source>
        <dbReference type="EMBL" id="RHZ06046.1"/>
    </source>
</evidence>
<dbReference type="InterPro" id="IPR021109">
    <property type="entry name" value="Peptidase_aspartic_dom_sf"/>
</dbReference>
<evidence type="ECO:0000313" key="1">
    <source>
        <dbReference type="EMBL" id="RHZ04863.1"/>
    </source>
</evidence>
<dbReference type="Proteomes" id="UP000266196">
    <property type="component" value="Unassembled WGS sequence"/>
</dbReference>
<evidence type="ECO:0008006" key="5">
    <source>
        <dbReference type="Google" id="ProtNLM"/>
    </source>
</evidence>
<dbReference type="EMBL" id="QUTE01013303">
    <property type="protein sequence ID" value="RHZ04863.1"/>
    <property type="molecule type" value="Genomic_DNA"/>
</dbReference>
<dbReference type="EMBL" id="QUTF01016717">
    <property type="protein sequence ID" value="RHZ06046.1"/>
    <property type="molecule type" value="Genomic_DNA"/>
</dbReference>
<reference evidence="3 4" key="1">
    <citation type="submission" date="2018-08" db="EMBL/GenBank/DDBJ databases">
        <title>Aphanomyces genome sequencing and annotation.</title>
        <authorList>
            <person name="Minardi D."/>
            <person name="Oidtmann B."/>
            <person name="Van Der Giezen M."/>
            <person name="Studholme D.J."/>
        </authorList>
    </citation>
    <scope>NUCLEOTIDE SEQUENCE [LARGE SCALE GENOMIC DNA]</scope>
    <source>
        <strain evidence="1 3">197901</strain>
        <strain evidence="2 4">FDL457</strain>
    </source>
</reference>
<evidence type="ECO:0000313" key="3">
    <source>
        <dbReference type="Proteomes" id="UP000266196"/>
    </source>
</evidence>
<dbReference type="VEuPathDB" id="FungiDB:H257_05513"/>
<organism evidence="1 3">
    <name type="scientific">Aphanomyces astaci</name>
    <name type="common">Crayfish plague agent</name>
    <dbReference type="NCBI Taxonomy" id="112090"/>
    <lineage>
        <taxon>Eukaryota</taxon>
        <taxon>Sar</taxon>
        <taxon>Stramenopiles</taxon>
        <taxon>Oomycota</taxon>
        <taxon>Saprolegniomycetes</taxon>
        <taxon>Saprolegniales</taxon>
        <taxon>Verrucalvaceae</taxon>
        <taxon>Aphanomyces</taxon>
    </lineage>
</organism>
<protein>
    <recommendedName>
        <fullName evidence="5">Peptidase A2 domain-containing protein</fullName>
    </recommendedName>
</protein>
<sequence>MFDFGKSHGDVTEAPWGVAVQFNTKILDADSRWVLHQDGKLVVGIITKAIKPVPVQLALTTQLQLQRNKVLKSDVFCYVKWLRQFAIGYQLYGGMEEEKSLKLPGRGAAEGKLAASSTFQPDAEVKKLMDDFHQPRRRSVNFVSSTKPANSMECQASIEDFLTLPKVLLDSGSDDTLVSEGLLVALERLGASLNVETKPRLMLKRYGETTKSLHVTRQVQFKTVTLETSIGPLVLRGLRAWVEENKLEIDVLIGRPVMGRLGFSVDGMLDALKQRRVWDMAEAGDADQTSANMKWLQEAFQEDPEVALYAEDVACSTPAIEKPAGQDGEIKRILDGKIAEAIQLGLSPAHEGELRRILDDHADVFRLDFGQALPVDVEPLKYG</sequence>
<gene>
    <name evidence="2" type="ORF">DYB26_011388</name>
    <name evidence="1" type="ORF">DYB31_012942</name>
</gene>
<comment type="caution">
    <text evidence="1">The sequence shown here is derived from an EMBL/GenBank/DDBJ whole genome shotgun (WGS) entry which is preliminary data.</text>
</comment>